<proteinExistence type="predicted"/>
<sequence length="47" mass="5814">MYTLKSYQLLIVLDYPWDYLSMWLFLRIFKPFLSFIDCQKFEIALSI</sequence>
<reference evidence="1" key="1">
    <citation type="submission" date="2018-02" db="EMBL/GenBank/DDBJ databases">
        <title>Rhizophora mucronata_Transcriptome.</title>
        <authorList>
            <person name="Meera S.P."/>
            <person name="Sreeshan A."/>
            <person name="Augustine A."/>
        </authorList>
    </citation>
    <scope>NUCLEOTIDE SEQUENCE</scope>
    <source>
        <tissue evidence="1">Leaf</tissue>
    </source>
</reference>
<accession>A0A2P2P4U7</accession>
<name>A0A2P2P4U7_RHIMU</name>
<evidence type="ECO:0000313" key="1">
    <source>
        <dbReference type="EMBL" id="MBX49796.1"/>
    </source>
</evidence>
<dbReference type="EMBL" id="GGEC01069312">
    <property type="protein sequence ID" value="MBX49796.1"/>
    <property type="molecule type" value="Transcribed_RNA"/>
</dbReference>
<dbReference type="AlphaFoldDB" id="A0A2P2P4U7"/>
<organism evidence="1">
    <name type="scientific">Rhizophora mucronata</name>
    <name type="common">Asiatic mangrove</name>
    <dbReference type="NCBI Taxonomy" id="61149"/>
    <lineage>
        <taxon>Eukaryota</taxon>
        <taxon>Viridiplantae</taxon>
        <taxon>Streptophyta</taxon>
        <taxon>Embryophyta</taxon>
        <taxon>Tracheophyta</taxon>
        <taxon>Spermatophyta</taxon>
        <taxon>Magnoliopsida</taxon>
        <taxon>eudicotyledons</taxon>
        <taxon>Gunneridae</taxon>
        <taxon>Pentapetalae</taxon>
        <taxon>rosids</taxon>
        <taxon>fabids</taxon>
        <taxon>Malpighiales</taxon>
        <taxon>Rhizophoraceae</taxon>
        <taxon>Rhizophora</taxon>
    </lineage>
</organism>
<protein>
    <submittedName>
        <fullName evidence="1">Uncharacterized protein</fullName>
    </submittedName>
</protein>